<dbReference type="InterPro" id="IPR002781">
    <property type="entry name" value="TM_pro_TauE-like"/>
</dbReference>
<dbReference type="InterPro" id="IPR052017">
    <property type="entry name" value="TSUP"/>
</dbReference>
<name>A0A6J7N8W8_9ZZZZ</name>
<feature type="transmembrane region" description="Helical" evidence="7">
    <location>
        <begin position="91"/>
        <end position="108"/>
    </location>
</feature>
<feature type="transmembrane region" description="Helical" evidence="7">
    <location>
        <begin position="129"/>
        <end position="152"/>
    </location>
</feature>
<evidence type="ECO:0000313" key="8">
    <source>
        <dbReference type="EMBL" id="CAB4986494.1"/>
    </source>
</evidence>
<feature type="transmembrane region" description="Helical" evidence="7">
    <location>
        <begin position="221"/>
        <end position="238"/>
    </location>
</feature>
<comment type="subcellular location">
    <subcellularLocation>
        <location evidence="1">Cell membrane</location>
        <topology evidence="1">Multi-pass membrane protein</topology>
    </subcellularLocation>
</comment>
<protein>
    <submittedName>
        <fullName evidence="8">Unannotated protein</fullName>
    </submittedName>
</protein>
<keyword evidence="6 7" id="KW-0472">Membrane</keyword>
<feature type="transmembrane region" description="Helical" evidence="7">
    <location>
        <begin position="66"/>
        <end position="85"/>
    </location>
</feature>
<evidence type="ECO:0000256" key="5">
    <source>
        <dbReference type="ARBA" id="ARBA00022989"/>
    </source>
</evidence>
<evidence type="ECO:0000256" key="7">
    <source>
        <dbReference type="SAM" id="Phobius"/>
    </source>
</evidence>
<evidence type="ECO:0000256" key="6">
    <source>
        <dbReference type="ARBA" id="ARBA00023136"/>
    </source>
</evidence>
<dbReference type="AlphaFoldDB" id="A0A6J7N8W8"/>
<keyword evidence="3" id="KW-1003">Cell membrane</keyword>
<evidence type="ECO:0000256" key="2">
    <source>
        <dbReference type="ARBA" id="ARBA00022448"/>
    </source>
</evidence>
<organism evidence="8">
    <name type="scientific">freshwater metagenome</name>
    <dbReference type="NCBI Taxonomy" id="449393"/>
    <lineage>
        <taxon>unclassified sequences</taxon>
        <taxon>metagenomes</taxon>
        <taxon>ecological metagenomes</taxon>
    </lineage>
</organism>
<dbReference type="PANTHER" id="PTHR30269">
    <property type="entry name" value="TRANSMEMBRANE PROTEIN YFCA"/>
    <property type="match status" value="1"/>
</dbReference>
<keyword evidence="4 7" id="KW-0812">Transmembrane</keyword>
<reference evidence="8" key="1">
    <citation type="submission" date="2020-05" db="EMBL/GenBank/DDBJ databases">
        <authorList>
            <person name="Chiriac C."/>
            <person name="Salcher M."/>
            <person name="Ghai R."/>
            <person name="Kavagutti S V."/>
        </authorList>
    </citation>
    <scope>NUCLEOTIDE SEQUENCE</scope>
</reference>
<evidence type="ECO:0000256" key="1">
    <source>
        <dbReference type="ARBA" id="ARBA00004651"/>
    </source>
</evidence>
<dbReference type="EMBL" id="CAFBOG010000131">
    <property type="protein sequence ID" value="CAB4986494.1"/>
    <property type="molecule type" value="Genomic_DNA"/>
</dbReference>
<accession>A0A6J7N8W8</accession>
<keyword evidence="5 7" id="KW-1133">Transmembrane helix</keyword>
<dbReference type="Pfam" id="PF01925">
    <property type="entry name" value="TauE"/>
    <property type="match status" value="1"/>
</dbReference>
<gene>
    <name evidence="8" type="ORF">UFOPK3914_01348</name>
</gene>
<feature type="transmembrane region" description="Helical" evidence="7">
    <location>
        <begin position="189"/>
        <end position="209"/>
    </location>
</feature>
<evidence type="ECO:0000256" key="4">
    <source>
        <dbReference type="ARBA" id="ARBA00022692"/>
    </source>
</evidence>
<sequence>MVLLASGLGALIKSVTGLGYPLIAVPLISLVLGIEDAVVIIAIPNLAANAFLCWESRDAQAQTRDLGRLCGLGVVGAVIGTIALVNLPEQPFLIVLALSILLFLFQFIRKPEFSFSPAFTRRWSPAVGLLAGAMQGAIGVSGPIVATWFHSYRLPARAYIHSLTFMFGVTGAVQLVILLGQGQMTPDRLVGAVVASVAVAVATPIGLRLRKRLAGPSFEKLVLLTLVVSAVALIFDALS</sequence>
<evidence type="ECO:0000256" key="3">
    <source>
        <dbReference type="ARBA" id="ARBA00022475"/>
    </source>
</evidence>
<feature type="transmembrane region" description="Helical" evidence="7">
    <location>
        <begin position="158"/>
        <end position="177"/>
    </location>
</feature>
<dbReference type="GO" id="GO:0005886">
    <property type="term" value="C:plasma membrane"/>
    <property type="evidence" value="ECO:0007669"/>
    <property type="project" value="UniProtKB-SubCell"/>
</dbReference>
<keyword evidence="2" id="KW-0813">Transport</keyword>
<proteinExistence type="predicted"/>
<feature type="transmembrane region" description="Helical" evidence="7">
    <location>
        <begin position="27"/>
        <end position="54"/>
    </location>
</feature>
<dbReference type="PANTHER" id="PTHR30269:SF37">
    <property type="entry name" value="MEMBRANE TRANSPORTER PROTEIN"/>
    <property type="match status" value="1"/>
</dbReference>